<dbReference type="InterPro" id="IPR003314">
    <property type="entry name" value="Mu-type_HTH"/>
</dbReference>
<dbReference type="SUPFAM" id="SSF46955">
    <property type="entry name" value="Putative DNA-binding domain"/>
    <property type="match status" value="1"/>
</dbReference>
<dbReference type="SUPFAM" id="SSF50610">
    <property type="entry name" value="mu transposase, C-terminal domain"/>
    <property type="match status" value="1"/>
</dbReference>
<sequence>MSIWLTAKECVGLPDFPTRVQNIRSRLDKYSGENENLRRRRTGTKAFEYHVDCLPEAAQEVIKQRHFNAVLEQKKTDNALEKTVSNTSVKPVDELALMRQCPALLEREVSSLTADQKSIADARATLALEVLSLIYAGDTRIGAVTRISEQSRKGVLPLTLQQAADNANARKGTTRRGVSIRSLQEWVTLYQSTNNGDERLALLAPGHHKETRPEQVSWLPMFLSHHRNVNGPSLMAAYRTFTEEWQEHYADQPTMLDVMPSYYAVRRVMDKLPKRERARGRVTGSAARALETYQKRDWSQMPVNGCWISDGKSMNMKVAHPIHGRPFTPELTLVLDGRTRFLVGWSLDLSENVIAVASAYRHGMKYHGKPLFTYSDNGGGEKNKTLDADITGIFPRLGIKHMTGIPGNPQARGIIERLNAVIPRRVAQQFQTYNGLGADREHVRITSRRIESAVKAIESNKELNPVQKGALAKLPSWQQLLDAIEVEVQRYNYEHEHSELPKRNGRHLTPAAYREEVLAAEGDEIEYLTEIELREMFMPEVIRKAQRGWIEFNNNEYFAEDLILVDGDEVRVAYDIHDAKEVIIRKLDGTYVCTAIWNGNKVAAVPTTQMDKAIEDRRKRRMTRVEDKIREIEAEARPLIDTKPTPDFGGFIPADEPITTPRKPITFLQSEYEYLSAKAGNQ</sequence>
<dbReference type="EMBL" id="ABEXCJ040000006">
    <property type="protein sequence ID" value="ELR5218514.1"/>
    <property type="molecule type" value="Genomic_DNA"/>
</dbReference>
<feature type="domain" description="HTH Mu-type" evidence="3">
    <location>
        <begin position="1"/>
        <end position="70"/>
    </location>
</feature>
<dbReference type="InterPro" id="IPR036388">
    <property type="entry name" value="WH-like_DNA-bd_sf"/>
</dbReference>
<gene>
    <name evidence="5" type="ORF">M0K77_003044</name>
    <name evidence="4" type="ORF">M0K77_RS15220</name>
</gene>
<evidence type="ECO:0000313" key="4">
    <source>
        <dbReference type="EMBL" id="ELR5218514.1"/>
    </source>
</evidence>
<dbReference type="InterPro" id="IPR015378">
    <property type="entry name" value="Transposase-like_Mu_C"/>
</dbReference>
<feature type="region of interest" description="Disordered" evidence="1">
    <location>
        <begin position="642"/>
        <end position="661"/>
    </location>
</feature>
<dbReference type="Pfam" id="PF09299">
    <property type="entry name" value="Mu-transpos_C"/>
    <property type="match status" value="1"/>
</dbReference>
<dbReference type="InterPro" id="IPR001584">
    <property type="entry name" value="Integrase_cat-core"/>
</dbReference>
<reference evidence="4" key="1">
    <citation type="submission" date="2023-10" db="EMBL/GenBank/DDBJ databases">
        <authorList>
            <consortium name="Clinical and Environmental Microbiology Branch: Whole genome sequencing antimicrobial resistance pathogens in the healthcare setting"/>
        </authorList>
    </citation>
    <scope>NUCLEOTIDE SEQUENCE</scope>
    <source>
        <strain evidence="4">2020QW-00022</strain>
    </source>
</reference>
<dbReference type="SUPFAM" id="SSF53098">
    <property type="entry name" value="Ribonuclease H-like"/>
    <property type="match status" value="1"/>
</dbReference>
<proteinExistence type="predicted"/>
<dbReference type="Gene3D" id="2.30.30.130">
    <property type="entry name" value="Transposase, Mu, C-terminal"/>
    <property type="match status" value="1"/>
</dbReference>
<dbReference type="AlphaFoldDB" id="A0AAD2VSD5"/>
<evidence type="ECO:0000259" key="3">
    <source>
        <dbReference type="PROSITE" id="PS51702"/>
    </source>
</evidence>
<evidence type="ECO:0000256" key="1">
    <source>
        <dbReference type="SAM" id="MobiDB-lite"/>
    </source>
</evidence>
<protein>
    <submittedName>
        <fullName evidence="4">Transposase</fullName>
    </submittedName>
</protein>
<dbReference type="InterPro" id="IPR009061">
    <property type="entry name" value="DNA-bd_dom_put_sf"/>
</dbReference>
<dbReference type="GO" id="GO:0015074">
    <property type="term" value="P:DNA integration"/>
    <property type="evidence" value="ECO:0007669"/>
    <property type="project" value="InterPro"/>
</dbReference>
<dbReference type="InterPro" id="IPR036397">
    <property type="entry name" value="RNaseH_sf"/>
</dbReference>
<comment type="caution">
    <text evidence="4">The sequence shown here is derived from an EMBL/GenBank/DDBJ whole genome shotgun (WGS) entry which is preliminary data.</text>
</comment>
<organism evidence="4">
    <name type="scientific">Providencia rettgeri</name>
    <dbReference type="NCBI Taxonomy" id="587"/>
    <lineage>
        <taxon>Bacteria</taxon>
        <taxon>Pseudomonadati</taxon>
        <taxon>Pseudomonadota</taxon>
        <taxon>Gammaproteobacteria</taxon>
        <taxon>Enterobacterales</taxon>
        <taxon>Morganellaceae</taxon>
        <taxon>Providencia</taxon>
    </lineage>
</organism>
<dbReference type="Gene3D" id="3.30.420.10">
    <property type="entry name" value="Ribonuclease H-like superfamily/Ribonuclease H"/>
    <property type="match status" value="1"/>
</dbReference>
<evidence type="ECO:0000259" key="2">
    <source>
        <dbReference type="PROSITE" id="PS50994"/>
    </source>
</evidence>
<dbReference type="GO" id="GO:0003677">
    <property type="term" value="F:DNA binding"/>
    <property type="evidence" value="ECO:0007669"/>
    <property type="project" value="InterPro"/>
</dbReference>
<dbReference type="InterPro" id="IPR012337">
    <property type="entry name" value="RNaseH-like_sf"/>
</dbReference>
<dbReference type="Pfam" id="PF02316">
    <property type="entry name" value="HTH_Tnp_Mu_1"/>
    <property type="match status" value="1"/>
</dbReference>
<dbReference type="PROSITE" id="PS51702">
    <property type="entry name" value="HTH_MU"/>
    <property type="match status" value="1"/>
</dbReference>
<feature type="domain" description="Integrase catalytic" evidence="2">
    <location>
        <begin position="298"/>
        <end position="473"/>
    </location>
</feature>
<dbReference type="InterPro" id="IPR009004">
    <property type="entry name" value="Transposase_Mu_C"/>
</dbReference>
<dbReference type="Gene3D" id="1.10.10.10">
    <property type="entry name" value="Winged helix-like DNA-binding domain superfamily/Winged helix DNA-binding domain"/>
    <property type="match status" value="1"/>
</dbReference>
<evidence type="ECO:0000313" key="5">
    <source>
        <dbReference type="EMBL" id="EMR4590701.1"/>
    </source>
</evidence>
<dbReference type="PROSITE" id="PS50994">
    <property type="entry name" value="INTEGRASE"/>
    <property type="match status" value="1"/>
</dbReference>
<accession>A0AAD2VSD5</accession>
<name>A0AAD2VSD5_PRORE</name>
<dbReference type="EMBL" id="ABEXCJ050000006">
    <property type="protein sequence ID" value="EMR4590701.1"/>
    <property type="molecule type" value="Genomic_DNA"/>
</dbReference>